<name>A0AAX2IMW4_9FLAO</name>
<evidence type="ECO:0000313" key="2">
    <source>
        <dbReference type="EMBL" id="SQA90939.1"/>
    </source>
</evidence>
<dbReference type="SUPFAM" id="SSF52540">
    <property type="entry name" value="P-loop containing nucleoside triphosphate hydrolases"/>
    <property type="match status" value="1"/>
</dbReference>
<dbReference type="EMBL" id="FUZE01000022">
    <property type="protein sequence ID" value="SKC03095.1"/>
    <property type="molecule type" value="Genomic_DNA"/>
</dbReference>
<accession>A0AAX2IMW4</accession>
<dbReference type="Proteomes" id="UP000190669">
    <property type="component" value="Unassembled WGS sequence"/>
</dbReference>
<dbReference type="Proteomes" id="UP000251937">
    <property type="component" value="Unassembled WGS sequence"/>
</dbReference>
<gene>
    <name evidence="2" type="ORF">NCTC11212_02843</name>
    <name evidence="1" type="ORF">SAMN05421800_12218</name>
</gene>
<sequence length="1485" mass="174627">MAFVAFIWQSMEYYYGEIFNFLRLYFLIFLHENLYYGSLNKILLMNTEWLNLRPFNGDIKNGFEELVCQLARTEEIQNRKKFIRVAAPDGGVESYCVLDNGDEYGWQAKYFSSMADSQWKQLTKSFKKAIEKHPNLTRYYICIPLDRQDPRLEDQKWFMDRWNDYVKEWTDYANSLGKSVEFIYWGNSEIFDRLAKPVNEGKIKFWFQKDEFSDSWFKKKLNHSILNLEKRYTPDNNVDLPIAKIFDGLARDSFFQKQFNNYYHDFIKKLKRVYSLKLEGAAVELCEKIQTCGLSVVNEIDSIDFEEVSFIDKEKIVGEISVCEEFVENLIGYFYKMDYEVKQERKTNNQYNSPKSTYNSQIRDCNNLISAISELHSFLNSPTVFLSNTPRLILSGEVGVGKSHLLADIAKIREKRGQYSILLLGQHFSTAEDPWSQIKKLLDLSGNVNEFLGALNAKAESTTSRLIIFIDAINEGLGKTIWKNHLLTFLDNFSRFPNVGVVLSVRKSYERMLVSEAIHKGNIALRIQHYGFSNHEYDATKIYFRNHGIKEPSIPLLHPEFSNPLFLRLFCEGLSKKGLQEIPDGYEGITKIMDFFLDAVNEAISDKHNIPVKLNLVQKIVQKIAEEIMETNNSFLPFDHAFDFIIQMKECNSVKDKSQFFQDIISEGVLTENVLYKDSEHVACVYISYERFSDHLIAKYYIEKYLNQKNPKSSFSKDSNLVKGLKKIGEKLGFKFTPKKLLELIKDEYSADDKKGIIEALSIQLPEVIGRELYDLVPKQVKEFSSVADSLLQSIIWRRADTISKTTEDYINETVKNKVIHYNQFFSTILQVSANPKNHFNSDFLHHKLSKLSMADRDAWWIRFVNEHFEDYYMKQPQIKRLINWSWNEYPKDFVSDESIQLLSQMIVWLLGSSNRVLRDSATKALVCLLEDRIPVLINLINKFSDVNDSYILQRIYAVAYGCALRTNDKNQLKNLGECVYENIFSKENIIPDILLRDYARGVIEFAIYNGHDFNFDTEKVRPPYRSILPESFPTNEEIDQYTFEYNDTGYKPHYRSQNQILKSMITEYGRSTGGYGDFGRYVFQSGLSRWRIDENVWSNLAVQWIFEKYGYDVNKHGYFDNEVDSSGRHDHRTERIGKKYQWIAFYEILAIVSDHYHLYENYYSKDAEPINYEGPWSPYVRDIDPTIIMKDNPDDKQRIFWWNPVNFSYTDDQPLDEWIFDRTNFPSLKDIVQVTDENGVEWLVLESYPDWIEPSERGEEEFDSERKRLFFMLSSYIIEKSEKKQLLDYLQNRELAGIHIPEVSSRYELFSREYYWSTAEQTFTVPYYHGETWTELYDEKSSYNYMGQLARTTIFYNWEEEFDASKTQPISFHRPTRFLFDILELKYSAAEGTYVNDSNEVICFDPNTTTSTISSLLVRKKDLLEALEKNDLDIIWASMGEKLTIGGDFRSWNGRLNIYDILHFGEENVLQQNSFFKEERRIDK</sequence>
<dbReference type="EMBL" id="UAVR01000013">
    <property type="protein sequence ID" value="SQA90939.1"/>
    <property type="molecule type" value="Genomic_DNA"/>
</dbReference>
<organism evidence="2 4">
    <name type="scientific">Chryseobacterium balustinum</name>
    <dbReference type="NCBI Taxonomy" id="246"/>
    <lineage>
        <taxon>Bacteria</taxon>
        <taxon>Pseudomonadati</taxon>
        <taxon>Bacteroidota</taxon>
        <taxon>Flavobacteriia</taxon>
        <taxon>Flavobacteriales</taxon>
        <taxon>Weeksellaceae</taxon>
        <taxon>Chryseobacterium group</taxon>
        <taxon>Chryseobacterium</taxon>
    </lineage>
</organism>
<dbReference type="Gene3D" id="3.40.50.300">
    <property type="entry name" value="P-loop containing nucleotide triphosphate hydrolases"/>
    <property type="match status" value="1"/>
</dbReference>
<evidence type="ECO:0000313" key="4">
    <source>
        <dbReference type="Proteomes" id="UP000251937"/>
    </source>
</evidence>
<reference evidence="2 4" key="2">
    <citation type="submission" date="2018-06" db="EMBL/GenBank/DDBJ databases">
        <authorList>
            <consortium name="Pathogen Informatics"/>
            <person name="Doyle S."/>
        </authorList>
    </citation>
    <scope>NUCLEOTIDE SEQUENCE [LARGE SCALE GENOMIC DNA]</scope>
    <source>
        <strain evidence="2 4">NCTC11212</strain>
    </source>
</reference>
<evidence type="ECO:0000313" key="1">
    <source>
        <dbReference type="EMBL" id="SKC03095.1"/>
    </source>
</evidence>
<dbReference type="RefSeq" id="WP_228419001.1">
    <property type="nucleotide sequence ID" value="NZ_CP033934.1"/>
</dbReference>
<evidence type="ECO:0008006" key="5">
    <source>
        <dbReference type="Google" id="ProtNLM"/>
    </source>
</evidence>
<keyword evidence="3" id="KW-1185">Reference proteome</keyword>
<reference evidence="1 3" key="1">
    <citation type="submission" date="2017-02" db="EMBL/GenBank/DDBJ databases">
        <authorList>
            <person name="Varghese N."/>
            <person name="Submissions S."/>
        </authorList>
    </citation>
    <scope>NUCLEOTIDE SEQUENCE [LARGE SCALE GENOMIC DNA]</scope>
    <source>
        <strain evidence="1 3">DSM 16775</strain>
    </source>
</reference>
<protein>
    <recommendedName>
        <fullName evidence="5">ATP-binding protein</fullName>
    </recommendedName>
</protein>
<proteinExistence type="predicted"/>
<comment type="caution">
    <text evidence="2">The sequence shown here is derived from an EMBL/GenBank/DDBJ whole genome shotgun (WGS) entry which is preliminary data.</text>
</comment>
<evidence type="ECO:0000313" key="3">
    <source>
        <dbReference type="Proteomes" id="UP000190669"/>
    </source>
</evidence>
<dbReference type="InterPro" id="IPR027417">
    <property type="entry name" value="P-loop_NTPase"/>
</dbReference>